<accession>A0A251UMK3</accession>
<reference evidence="3" key="2">
    <citation type="submission" date="2017-02" db="EMBL/GenBank/DDBJ databases">
        <title>Sunflower complete genome.</title>
        <authorList>
            <person name="Langlade N."/>
            <person name="Munos S."/>
        </authorList>
    </citation>
    <scope>NUCLEOTIDE SEQUENCE [LARGE SCALE GENOMIC DNA]</scope>
    <source>
        <tissue evidence="3">Leaves</tissue>
    </source>
</reference>
<proteinExistence type="predicted"/>
<evidence type="ECO:0000313" key="3">
    <source>
        <dbReference type="EMBL" id="OTG24578.1"/>
    </source>
</evidence>
<feature type="compositionally biased region" description="Basic and acidic residues" evidence="1">
    <location>
        <begin position="10"/>
        <end position="37"/>
    </location>
</feature>
<dbReference type="InParanoid" id="A0A251UMK3"/>
<feature type="region of interest" description="Disordered" evidence="1">
    <location>
        <begin position="1"/>
        <end position="42"/>
    </location>
</feature>
<protein>
    <submittedName>
        <fullName evidence="3">Uncharacterized protein</fullName>
    </submittedName>
</protein>
<gene>
    <name evidence="3" type="ORF">HannXRQ_Chr05g0138251</name>
    <name evidence="2" type="ORF">HanXRQr2_Chr05g0202861</name>
</gene>
<reference evidence="2" key="3">
    <citation type="submission" date="2020-06" db="EMBL/GenBank/DDBJ databases">
        <title>Helianthus annuus Genome sequencing and assembly Release 2.</title>
        <authorList>
            <person name="Gouzy J."/>
            <person name="Langlade N."/>
            <person name="Munos S."/>
        </authorList>
    </citation>
    <scope>NUCLEOTIDE SEQUENCE</scope>
    <source>
        <tissue evidence="2">Leaves</tissue>
    </source>
</reference>
<evidence type="ECO:0000256" key="1">
    <source>
        <dbReference type="SAM" id="MobiDB-lite"/>
    </source>
</evidence>
<keyword evidence="4" id="KW-1185">Reference proteome</keyword>
<name>A0A251UMK3_HELAN</name>
<dbReference type="EMBL" id="CM007894">
    <property type="protein sequence ID" value="OTG24578.1"/>
    <property type="molecule type" value="Genomic_DNA"/>
</dbReference>
<organism evidence="3 4">
    <name type="scientific">Helianthus annuus</name>
    <name type="common">Common sunflower</name>
    <dbReference type="NCBI Taxonomy" id="4232"/>
    <lineage>
        <taxon>Eukaryota</taxon>
        <taxon>Viridiplantae</taxon>
        <taxon>Streptophyta</taxon>
        <taxon>Embryophyta</taxon>
        <taxon>Tracheophyta</taxon>
        <taxon>Spermatophyta</taxon>
        <taxon>Magnoliopsida</taxon>
        <taxon>eudicotyledons</taxon>
        <taxon>Gunneridae</taxon>
        <taxon>Pentapetalae</taxon>
        <taxon>asterids</taxon>
        <taxon>campanulids</taxon>
        <taxon>Asterales</taxon>
        <taxon>Asteraceae</taxon>
        <taxon>Asteroideae</taxon>
        <taxon>Heliantheae alliance</taxon>
        <taxon>Heliantheae</taxon>
        <taxon>Helianthus</taxon>
    </lineage>
</organism>
<sequence length="96" mass="11326">MGGRTNRKVFSKDSRLRNHRDRAEGLENKELPGKKDISGGNVPIEKQEELRIRSGIMIIIGKLYINKLLNNHHHQMLLKMERRRRSKSQQRKLIMV</sequence>
<dbReference type="Proteomes" id="UP000215914">
    <property type="component" value="Chromosome 5"/>
</dbReference>
<dbReference type="Gramene" id="mRNA:HanXRQr2_Chr05g0202861">
    <property type="protein sequence ID" value="mRNA:HanXRQr2_Chr05g0202861"/>
    <property type="gene ID" value="HanXRQr2_Chr05g0202861"/>
</dbReference>
<evidence type="ECO:0000313" key="2">
    <source>
        <dbReference type="EMBL" id="KAF5804923.1"/>
    </source>
</evidence>
<dbReference type="EMBL" id="MNCJ02000320">
    <property type="protein sequence ID" value="KAF5804923.1"/>
    <property type="molecule type" value="Genomic_DNA"/>
</dbReference>
<dbReference type="AlphaFoldDB" id="A0A251UMK3"/>
<evidence type="ECO:0000313" key="4">
    <source>
        <dbReference type="Proteomes" id="UP000215914"/>
    </source>
</evidence>
<reference evidence="2 4" key="1">
    <citation type="journal article" date="2017" name="Nature">
        <title>The sunflower genome provides insights into oil metabolism, flowering and Asterid evolution.</title>
        <authorList>
            <person name="Badouin H."/>
            <person name="Gouzy J."/>
            <person name="Grassa C.J."/>
            <person name="Murat F."/>
            <person name="Staton S.E."/>
            <person name="Cottret L."/>
            <person name="Lelandais-Briere C."/>
            <person name="Owens G.L."/>
            <person name="Carrere S."/>
            <person name="Mayjonade B."/>
            <person name="Legrand L."/>
            <person name="Gill N."/>
            <person name="Kane N.C."/>
            <person name="Bowers J.E."/>
            <person name="Hubner S."/>
            <person name="Bellec A."/>
            <person name="Berard A."/>
            <person name="Berges H."/>
            <person name="Blanchet N."/>
            <person name="Boniface M.C."/>
            <person name="Brunel D."/>
            <person name="Catrice O."/>
            <person name="Chaidir N."/>
            <person name="Claudel C."/>
            <person name="Donnadieu C."/>
            <person name="Faraut T."/>
            <person name="Fievet G."/>
            <person name="Helmstetter N."/>
            <person name="King M."/>
            <person name="Knapp S.J."/>
            <person name="Lai Z."/>
            <person name="Le Paslier M.C."/>
            <person name="Lippi Y."/>
            <person name="Lorenzon L."/>
            <person name="Mandel J.R."/>
            <person name="Marage G."/>
            <person name="Marchand G."/>
            <person name="Marquand E."/>
            <person name="Bret-Mestries E."/>
            <person name="Morien E."/>
            <person name="Nambeesan S."/>
            <person name="Nguyen T."/>
            <person name="Pegot-Espagnet P."/>
            <person name="Pouilly N."/>
            <person name="Raftis F."/>
            <person name="Sallet E."/>
            <person name="Schiex T."/>
            <person name="Thomas J."/>
            <person name="Vandecasteele C."/>
            <person name="Vares D."/>
            <person name="Vear F."/>
            <person name="Vautrin S."/>
            <person name="Crespi M."/>
            <person name="Mangin B."/>
            <person name="Burke J.M."/>
            <person name="Salse J."/>
            <person name="Munos S."/>
            <person name="Vincourt P."/>
            <person name="Rieseberg L.H."/>
            <person name="Langlade N.B."/>
        </authorList>
    </citation>
    <scope>NUCLEOTIDE SEQUENCE [LARGE SCALE GENOMIC DNA]</scope>
    <source>
        <strain evidence="4">cv. SF193</strain>
        <tissue evidence="2">Leaves</tissue>
    </source>
</reference>